<keyword evidence="1" id="KW-0547">Nucleotide-binding</keyword>
<evidence type="ECO:0000313" key="5">
    <source>
        <dbReference type="EMBL" id="KAJ7380882.1"/>
    </source>
</evidence>
<reference evidence="5" key="1">
    <citation type="submission" date="2023-01" db="EMBL/GenBank/DDBJ databases">
        <title>Genome assembly of the deep-sea coral Lophelia pertusa.</title>
        <authorList>
            <person name="Herrera S."/>
            <person name="Cordes E."/>
        </authorList>
    </citation>
    <scope>NUCLEOTIDE SEQUENCE</scope>
    <source>
        <strain evidence="5">USNM1676648</strain>
        <tissue evidence="5">Polyp</tissue>
    </source>
</reference>
<feature type="domain" description="GB1/RHD3-type G" evidence="4">
    <location>
        <begin position="44"/>
        <end position="165"/>
    </location>
</feature>
<dbReference type="GO" id="GO:0005525">
    <property type="term" value="F:GTP binding"/>
    <property type="evidence" value="ECO:0007669"/>
    <property type="project" value="UniProtKB-KW"/>
</dbReference>
<dbReference type="Pfam" id="PF02263">
    <property type="entry name" value="GBP"/>
    <property type="match status" value="1"/>
</dbReference>
<dbReference type="InterPro" id="IPR015894">
    <property type="entry name" value="Guanylate-bd_N"/>
</dbReference>
<dbReference type="AlphaFoldDB" id="A0A9W9ZFU3"/>
<dbReference type="SUPFAM" id="SSF52540">
    <property type="entry name" value="P-loop containing nucleoside triphosphate hydrolases"/>
    <property type="match status" value="1"/>
</dbReference>
<dbReference type="InterPro" id="IPR027417">
    <property type="entry name" value="P-loop_NTPase"/>
</dbReference>
<dbReference type="GO" id="GO:0003924">
    <property type="term" value="F:GTPase activity"/>
    <property type="evidence" value="ECO:0007669"/>
    <property type="project" value="InterPro"/>
</dbReference>
<dbReference type="PANTHER" id="PTHR10751">
    <property type="entry name" value="GUANYLATE BINDING PROTEIN"/>
    <property type="match status" value="1"/>
</dbReference>
<comment type="caution">
    <text evidence="5">The sequence shown here is derived from an EMBL/GenBank/DDBJ whole genome shotgun (WGS) entry which is preliminary data.</text>
</comment>
<evidence type="ECO:0000256" key="2">
    <source>
        <dbReference type="ARBA" id="ARBA00023134"/>
    </source>
</evidence>
<gene>
    <name evidence="5" type="primary">GBP5_3</name>
    <name evidence="5" type="ORF">OS493_004465</name>
</gene>
<accession>A0A9W9ZFU3</accession>
<evidence type="ECO:0000313" key="6">
    <source>
        <dbReference type="Proteomes" id="UP001163046"/>
    </source>
</evidence>
<comment type="similarity">
    <text evidence="3">Belongs to the TRAFAC class dynamin-like GTPase superfamily. GB1/RHD3 GTPase family.</text>
</comment>
<sequence length="165" mass="18577">MAIPLCLPNNRKWDSKIGKCIKTQDERSAIYLVEEALQRLRNVKGPVGVVAIAGPYRKGKSYILSAAFDQPDVFPLGHEMEAETMGIWMWILPEKHKDSNGQEYSIVLLDSEGLDSAVSEGFDDSQIFTLTVLLSSVLIYNSQGVPTRRDLEGLEYPSYRKIFHN</sequence>
<keyword evidence="2" id="KW-0342">GTP-binding</keyword>
<dbReference type="Proteomes" id="UP001163046">
    <property type="component" value="Unassembled WGS sequence"/>
</dbReference>
<name>A0A9W9ZFU3_9CNID</name>
<dbReference type="OrthoDB" id="5976763at2759"/>
<protein>
    <submittedName>
        <fullName evidence="5">Guanylate-binding protein 5</fullName>
    </submittedName>
</protein>
<dbReference type="InterPro" id="IPR030386">
    <property type="entry name" value="G_GB1_RHD3_dom"/>
</dbReference>
<evidence type="ECO:0000256" key="3">
    <source>
        <dbReference type="PROSITE-ProRule" id="PRU01052"/>
    </source>
</evidence>
<proteinExistence type="inferred from homology"/>
<dbReference type="Gene3D" id="3.40.50.300">
    <property type="entry name" value="P-loop containing nucleotide triphosphate hydrolases"/>
    <property type="match status" value="1"/>
</dbReference>
<organism evidence="5 6">
    <name type="scientific">Desmophyllum pertusum</name>
    <dbReference type="NCBI Taxonomy" id="174260"/>
    <lineage>
        <taxon>Eukaryota</taxon>
        <taxon>Metazoa</taxon>
        <taxon>Cnidaria</taxon>
        <taxon>Anthozoa</taxon>
        <taxon>Hexacorallia</taxon>
        <taxon>Scleractinia</taxon>
        <taxon>Caryophylliina</taxon>
        <taxon>Caryophylliidae</taxon>
        <taxon>Desmophyllum</taxon>
    </lineage>
</organism>
<keyword evidence="6" id="KW-1185">Reference proteome</keyword>
<dbReference type="EMBL" id="MU826351">
    <property type="protein sequence ID" value="KAJ7380882.1"/>
    <property type="molecule type" value="Genomic_DNA"/>
</dbReference>
<evidence type="ECO:0000259" key="4">
    <source>
        <dbReference type="PROSITE" id="PS51715"/>
    </source>
</evidence>
<evidence type="ECO:0000256" key="1">
    <source>
        <dbReference type="ARBA" id="ARBA00022741"/>
    </source>
</evidence>
<dbReference type="PROSITE" id="PS51715">
    <property type="entry name" value="G_GB1_RHD3"/>
    <property type="match status" value="1"/>
</dbReference>